<dbReference type="InterPro" id="IPR044839">
    <property type="entry name" value="NDR1-like"/>
</dbReference>
<dbReference type="GO" id="GO:0098542">
    <property type="term" value="P:defense response to other organism"/>
    <property type="evidence" value="ECO:0007669"/>
    <property type="project" value="InterPro"/>
</dbReference>
<proteinExistence type="predicted"/>
<dbReference type="Proteomes" id="UP000734854">
    <property type="component" value="Unassembled WGS sequence"/>
</dbReference>
<sequence length="102" mass="11397">MPNYRCRRVLCLMFFRLLLLAGVNALVLYLVYRPSHPRFSITSASIITLQPTPSAISTAMQFTLRIRNPNNRASVAYDRLAAAYAAHRGQPITPSVPLLPLV</sequence>
<dbReference type="PANTHER" id="PTHR31415:SF9">
    <property type="entry name" value="OS05G0367900 PROTEIN"/>
    <property type="match status" value="1"/>
</dbReference>
<dbReference type="AlphaFoldDB" id="A0A8J5H3M1"/>
<dbReference type="GO" id="GO:0005886">
    <property type="term" value="C:plasma membrane"/>
    <property type="evidence" value="ECO:0007669"/>
    <property type="project" value="TreeGrafter"/>
</dbReference>
<comment type="caution">
    <text evidence="3">The sequence shown here is derived from an EMBL/GenBank/DDBJ whole genome shotgun (WGS) entry which is preliminary data.</text>
</comment>
<dbReference type="GO" id="GO:0009506">
    <property type="term" value="C:plasmodesma"/>
    <property type="evidence" value="ECO:0007669"/>
    <property type="project" value="TreeGrafter"/>
</dbReference>
<evidence type="ECO:0000256" key="2">
    <source>
        <dbReference type="ARBA" id="ARBA00023136"/>
    </source>
</evidence>
<organism evidence="3 4">
    <name type="scientific">Zingiber officinale</name>
    <name type="common">Ginger</name>
    <name type="synonym">Amomum zingiber</name>
    <dbReference type="NCBI Taxonomy" id="94328"/>
    <lineage>
        <taxon>Eukaryota</taxon>
        <taxon>Viridiplantae</taxon>
        <taxon>Streptophyta</taxon>
        <taxon>Embryophyta</taxon>
        <taxon>Tracheophyta</taxon>
        <taxon>Spermatophyta</taxon>
        <taxon>Magnoliopsida</taxon>
        <taxon>Liliopsida</taxon>
        <taxon>Zingiberales</taxon>
        <taxon>Zingiberaceae</taxon>
        <taxon>Zingiber</taxon>
    </lineage>
</organism>
<keyword evidence="2" id="KW-0472">Membrane</keyword>
<evidence type="ECO:0000313" key="4">
    <source>
        <dbReference type="Proteomes" id="UP000734854"/>
    </source>
</evidence>
<evidence type="ECO:0000313" key="3">
    <source>
        <dbReference type="EMBL" id="KAG6519448.1"/>
    </source>
</evidence>
<dbReference type="PANTHER" id="PTHR31415">
    <property type="entry name" value="OS05G0367900 PROTEIN"/>
    <property type="match status" value="1"/>
</dbReference>
<evidence type="ECO:0008006" key="5">
    <source>
        <dbReference type="Google" id="ProtNLM"/>
    </source>
</evidence>
<name>A0A8J5H3M1_ZINOF</name>
<gene>
    <name evidence="3" type="ORF">ZIOFF_022942</name>
</gene>
<protein>
    <recommendedName>
        <fullName evidence="5">Late embryogenesis abundant protein LEA-2 subgroup domain-containing protein</fullName>
    </recommendedName>
</protein>
<reference evidence="3 4" key="1">
    <citation type="submission" date="2020-08" db="EMBL/GenBank/DDBJ databases">
        <title>Plant Genome Project.</title>
        <authorList>
            <person name="Zhang R.-G."/>
        </authorList>
    </citation>
    <scope>NUCLEOTIDE SEQUENCE [LARGE SCALE GENOMIC DNA]</scope>
    <source>
        <tissue evidence="3">Rhizome</tissue>
    </source>
</reference>
<keyword evidence="4" id="KW-1185">Reference proteome</keyword>
<accession>A0A8J5H3M1</accession>
<dbReference type="EMBL" id="JACMSC010000006">
    <property type="protein sequence ID" value="KAG6519448.1"/>
    <property type="molecule type" value="Genomic_DNA"/>
</dbReference>
<comment type="subcellular location">
    <subcellularLocation>
        <location evidence="1">Membrane</location>
    </subcellularLocation>
</comment>
<evidence type="ECO:0000256" key="1">
    <source>
        <dbReference type="ARBA" id="ARBA00004370"/>
    </source>
</evidence>